<dbReference type="EC" id="2.7.7.87" evidence="3 13"/>
<accession>A0A8K1CD12</accession>
<evidence type="ECO:0000256" key="1">
    <source>
        <dbReference type="ARBA" id="ARBA00004496"/>
    </source>
</evidence>
<feature type="binding site" evidence="14">
    <location>
        <position position="120"/>
    </location>
    <ligand>
        <name>L-threonine</name>
        <dbReference type="ChEBI" id="CHEBI:57926"/>
    </ligand>
</feature>
<evidence type="ECO:0000256" key="6">
    <source>
        <dbReference type="ARBA" id="ARBA00022679"/>
    </source>
</evidence>
<keyword evidence="8 13" id="KW-0548">Nucleotidyltransferase</keyword>
<dbReference type="AlphaFoldDB" id="A0A8K1CD12"/>
<comment type="function">
    <text evidence="13">Required for the formation of a threonylcarbamoyl group on adenosine at position 37 (t(6)A37) in tRNAs that read codons beginning with adenine.</text>
</comment>
<reference evidence="16" key="1">
    <citation type="submission" date="2019-03" db="EMBL/GenBank/DDBJ databases">
        <title>Long read genome sequence of the mycoparasitic Pythium oligandrum ATCC 38472 isolated from sugarbeet rhizosphere.</title>
        <authorList>
            <person name="Gaulin E."/>
        </authorList>
    </citation>
    <scope>NUCLEOTIDE SEQUENCE</scope>
    <source>
        <strain evidence="16">ATCC 38472_TT</strain>
    </source>
</reference>
<feature type="binding site" evidence="14">
    <location>
        <position position="31"/>
    </location>
    <ligand>
        <name>L-threonine</name>
        <dbReference type="ChEBI" id="CHEBI:57926"/>
    </ligand>
</feature>
<evidence type="ECO:0000256" key="3">
    <source>
        <dbReference type="ARBA" id="ARBA00012584"/>
    </source>
</evidence>
<dbReference type="InterPro" id="IPR017945">
    <property type="entry name" value="DHBP_synth_RibB-like_a/b_dom"/>
</dbReference>
<dbReference type="PIRSF" id="PIRSF004930">
    <property type="entry name" value="Tln_factor_SUA5"/>
    <property type="match status" value="1"/>
</dbReference>
<proteinExistence type="inferred from homology"/>
<evidence type="ECO:0000256" key="14">
    <source>
        <dbReference type="PIRSR" id="PIRSR004930-1"/>
    </source>
</evidence>
<feature type="binding site" evidence="14">
    <location>
        <position position="150"/>
    </location>
    <ligand>
        <name>ATP</name>
        <dbReference type="ChEBI" id="CHEBI:30616"/>
    </ligand>
</feature>
<feature type="binding site" evidence="14">
    <location>
        <position position="63"/>
    </location>
    <ligand>
        <name>ATP</name>
        <dbReference type="ChEBI" id="CHEBI:30616"/>
    </ligand>
</feature>
<dbReference type="Gene3D" id="3.40.50.11030">
    <property type="entry name" value="Threonylcarbamoyl-AMP synthase, C-terminal domain"/>
    <property type="match status" value="1"/>
</dbReference>
<dbReference type="EMBL" id="SPLM01000077">
    <property type="protein sequence ID" value="TMW61131.1"/>
    <property type="molecule type" value="Genomic_DNA"/>
</dbReference>
<organism evidence="16 17">
    <name type="scientific">Pythium oligandrum</name>
    <name type="common">Mycoparasitic fungus</name>
    <dbReference type="NCBI Taxonomy" id="41045"/>
    <lineage>
        <taxon>Eukaryota</taxon>
        <taxon>Sar</taxon>
        <taxon>Stramenopiles</taxon>
        <taxon>Oomycota</taxon>
        <taxon>Peronosporomycetes</taxon>
        <taxon>Pythiales</taxon>
        <taxon>Pythiaceae</taxon>
        <taxon>Pythium</taxon>
    </lineage>
</organism>
<dbReference type="GO" id="GO:0006450">
    <property type="term" value="P:regulation of translational fidelity"/>
    <property type="evidence" value="ECO:0007669"/>
    <property type="project" value="TreeGrafter"/>
</dbReference>
<evidence type="ECO:0000256" key="7">
    <source>
        <dbReference type="ARBA" id="ARBA00022694"/>
    </source>
</evidence>
<protein>
    <recommendedName>
        <fullName evidence="4 13">Threonylcarbamoyl-AMP synthase</fullName>
        <shortName evidence="13">TC-AMP synthase</shortName>
        <ecNumber evidence="3 13">2.7.7.87</ecNumber>
    </recommendedName>
    <alternativeName>
        <fullName evidence="11 13">L-threonylcarbamoyladenylate synthase</fullName>
    </alternativeName>
</protein>
<evidence type="ECO:0000256" key="13">
    <source>
        <dbReference type="PIRNR" id="PIRNR004930"/>
    </source>
</evidence>
<evidence type="ECO:0000313" key="16">
    <source>
        <dbReference type="EMBL" id="TMW61131.1"/>
    </source>
</evidence>
<sequence>MARFVKPDADGYAYAGAELRAGRLIAFPTETVYGLGANALNPDAVLSIFAAKGRPLTDPLIVHVPTMTEAVELVDLTPKGRVLFECLGKAFWPGPLTLISKAVPALPLTLSANTGFVGIRCPKHPIAQALLQAAKVPVAAPSANRFGHVSPTSAQHVMDDLGACQHLGIIDDANESTCEVGIESTVVKIVPEENKLIIFRRGGVSESALAQVLAQYAEELGGAYEIVAIKREVKDDSTEAQQAPGQLLTHYAPDVDTYLVQDAADEAFDVTLTANLSKWVVLDFNGRLAALKDRVLAYNDLSVAGDVLEASQHIFDYLRWAENVAGVERVVITDVSTVDHEHAAALHDRMFRAASGKRRALRF</sequence>
<feature type="binding site" evidence="14">
    <location>
        <position position="200"/>
    </location>
    <ligand>
        <name>ATP</name>
        <dbReference type="ChEBI" id="CHEBI:30616"/>
    </ligand>
</feature>
<dbReference type="Proteomes" id="UP000794436">
    <property type="component" value="Unassembled WGS sequence"/>
</dbReference>
<dbReference type="GO" id="GO:0008033">
    <property type="term" value="P:tRNA processing"/>
    <property type="evidence" value="ECO:0007669"/>
    <property type="project" value="UniProtKB-KW"/>
</dbReference>
<dbReference type="SUPFAM" id="SSF55821">
    <property type="entry name" value="YrdC/RibB"/>
    <property type="match status" value="1"/>
</dbReference>
<name>A0A8K1CD12_PYTOL</name>
<dbReference type="FunFam" id="3.90.870.10:FF:000009">
    <property type="entry name" value="Threonylcarbamoyl-AMP synthase, putative"/>
    <property type="match status" value="1"/>
</dbReference>
<evidence type="ECO:0000256" key="9">
    <source>
        <dbReference type="ARBA" id="ARBA00022741"/>
    </source>
</evidence>
<dbReference type="NCBIfam" id="TIGR00057">
    <property type="entry name" value="L-threonylcarbamoyladenylate synthase"/>
    <property type="match status" value="1"/>
</dbReference>
<evidence type="ECO:0000256" key="12">
    <source>
        <dbReference type="ARBA" id="ARBA00048366"/>
    </source>
</evidence>
<keyword evidence="17" id="KW-1185">Reference proteome</keyword>
<keyword evidence="7 13" id="KW-0819">tRNA processing</keyword>
<dbReference type="GO" id="GO:0005737">
    <property type="term" value="C:cytoplasm"/>
    <property type="evidence" value="ECO:0007669"/>
    <property type="project" value="UniProtKB-SubCell"/>
</dbReference>
<evidence type="ECO:0000313" key="17">
    <source>
        <dbReference type="Proteomes" id="UP000794436"/>
    </source>
</evidence>
<feature type="binding site" evidence="14">
    <location>
        <position position="142"/>
    </location>
    <ligand>
        <name>L-threonine</name>
        <dbReference type="ChEBI" id="CHEBI:57926"/>
    </ligand>
</feature>
<feature type="domain" description="YrdC-like" evidence="15">
    <location>
        <begin position="9"/>
        <end position="204"/>
    </location>
</feature>
<dbReference type="Gene3D" id="3.90.870.10">
    <property type="entry name" value="DHBP synthase"/>
    <property type="match status" value="1"/>
</dbReference>
<comment type="catalytic activity">
    <reaction evidence="12 13">
        <text>L-threonine + hydrogencarbonate + ATP = L-threonylcarbamoyladenylate + diphosphate + H2O</text>
        <dbReference type="Rhea" id="RHEA:36407"/>
        <dbReference type="ChEBI" id="CHEBI:15377"/>
        <dbReference type="ChEBI" id="CHEBI:17544"/>
        <dbReference type="ChEBI" id="CHEBI:30616"/>
        <dbReference type="ChEBI" id="CHEBI:33019"/>
        <dbReference type="ChEBI" id="CHEBI:57926"/>
        <dbReference type="ChEBI" id="CHEBI:73682"/>
        <dbReference type="EC" id="2.7.7.87"/>
    </reaction>
</comment>
<dbReference type="Pfam" id="PF01300">
    <property type="entry name" value="Sua5_yciO_yrdC"/>
    <property type="match status" value="1"/>
</dbReference>
<comment type="subcellular location">
    <subcellularLocation>
        <location evidence="1 13">Cytoplasm</location>
    </subcellularLocation>
</comment>
<keyword evidence="9 13" id="KW-0547">Nucleotide-binding</keyword>
<feature type="binding site" evidence="14">
    <location>
        <position position="251"/>
    </location>
    <ligand>
        <name>ATP</name>
        <dbReference type="ChEBI" id="CHEBI:30616"/>
    </ligand>
</feature>
<dbReference type="Pfam" id="PF03481">
    <property type="entry name" value="Sua5_C"/>
    <property type="match status" value="1"/>
</dbReference>
<dbReference type="PROSITE" id="PS51163">
    <property type="entry name" value="YRDC"/>
    <property type="match status" value="1"/>
</dbReference>
<comment type="similarity">
    <text evidence="2 13">Belongs to the SUA5 family.</text>
</comment>
<evidence type="ECO:0000256" key="4">
    <source>
        <dbReference type="ARBA" id="ARBA00015492"/>
    </source>
</evidence>
<feature type="binding site" evidence="14">
    <location>
        <position position="184"/>
    </location>
    <ligand>
        <name>L-threonine</name>
        <dbReference type="ChEBI" id="CHEBI:57926"/>
    </ligand>
</feature>
<dbReference type="InterPro" id="IPR006070">
    <property type="entry name" value="Sua5-like_dom"/>
</dbReference>
<dbReference type="InterPro" id="IPR010923">
    <property type="entry name" value="T(6)A37_SUA5"/>
</dbReference>
<evidence type="ECO:0000256" key="11">
    <source>
        <dbReference type="ARBA" id="ARBA00029774"/>
    </source>
</evidence>
<evidence type="ECO:0000259" key="15">
    <source>
        <dbReference type="PROSITE" id="PS51163"/>
    </source>
</evidence>
<dbReference type="InterPro" id="IPR050156">
    <property type="entry name" value="TC-AMP_synthase_SUA5"/>
</dbReference>
<dbReference type="GO" id="GO:0005524">
    <property type="term" value="F:ATP binding"/>
    <property type="evidence" value="ECO:0007669"/>
    <property type="project" value="UniProtKB-UniRule"/>
</dbReference>
<evidence type="ECO:0000256" key="5">
    <source>
        <dbReference type="ARBA" id="ARBA00022490"/>
    </source>
</evidence>
<keyword evidence="5 13" id="KW-0963">Cytoplasm</keyword>
<comment type="caution">
    <text evidence="16">The sequence shown here is derived from an EMBL/GenBank/DDBJ whole genome shotgun (WGS) entry which is preliminary data.</text>
</comment>
<evidence type="ECO:0000256" key="10">
    <source>
        <dbReference type="ARBA" id="ARBA00022840"/>
    </source>
</evidence>
<evidence type="ECO:0000256" key="8">
    <source>
        <dbReference type="ARBA" id="ARBA00022695"/>
    </source>
</evidence>
<dbReference type="PANTHER" id="PTHR17490:SF16">
    <property type="entry name" value="THREONYLCARBAMOYL-AMP SYNTHASE"/>
    <property type="match status" value="1"/>
</dbReference>
<gene>
    <name evidence="16" type="ORF">Poli38472_013594</name>
</gene>
<dbReference type="PANTHER" id="PTHR17490">
    <property type="entry name" value="SUA5"/>
    <property type="match status" value="1"/>
</dbReference>
<dbReference type="InterPro" id="IPR038385">
    <property type="entry name" value="Sua5/YwlC_C"/>
</dbReference>
<dbReference type="OrthoDB" id="412787at2759"/>
<dbReference type="GO" id="GO:0000049">
    <property type="term" value="F:tRNA binding"/>
    <property type="evidence" value="ECO:0007669"/>
    <property type="project" value="TreeGrafter"/>
</dbReference>
<dbReference type="GO" id="GO:0061710">
    <property type="term" value="F:L-threonylcarbamoyladenylate synthase"/>
    <property type="evidence" value="ECO:0007669"/>
    <property type="project" value="UniProtKB-EC"/>
</dbReference>
<dbReference type="GO" id="GO:0003725">
    <property type="term" value="F:double-stranded RNA binding"/>
    <property type="evidence" value="ECO:0007669"/>
    <property type="project" value="UniProtKB-UniRule"/>
</dbReference>
<keyword evidence="10 13" id="KW-0067">ATP-binding</keyword>
<dbReference type="InterPro" id="IPR005145">
    <property type="entry name" value="Sua5_C"/>
</dbReference>
<evidence type="ECO:0000256" key="2">
    <source>
        <dbReference type="ARBA" id="ARBA00007663"/>
    </source>
</evidence>
<feature type="binding site" evidence="14">
    <location>
        <position position="54"/>
    </location>
    <ligand>
        <name>ATP</name>
        <dbReference type="ChEBI" id="CHEBI:30616"/>
    </ligand>
</feature>
<keyword evidence="6 13" id="KW-0808">Transferase</keyword>
<feature type="binding site" evidence="14">
    <location>
        <position position="140"/>
    </location>
    <ligand>
        <name>L-threonine</name>
        <dbReference type="ChEBI" id="CHEBI:57926"/>
    </ligand>
</feature>